<gene>
    <name evidence="7" type="ORF">P5G59_11675</name>
</gene>
<feature type="transmembrane region" description="Helical" evidence="6">
    <location>
        <begin position="139"/>
        <end position="159"/>
    </location>
</feature>
<comment type="subcellular location">
    <subcellularLocation>
        <location evidence="1">Membrane</location>
        <topology evidence="1">Multi-pass membrane protein</topology>
    </subcellularLocation>
</comment>
<organism evidence="7 8">
    <name type="scientific">Leifsonia virtsii</name>
    <dbReference type="NCBI Taxonomy" id="3035915"/>
    <lineage>
        <taxon>Bacteria</taxon>
        <taxon>Bacillati</taxon>
        <taxon>Actinomycetota</taxon>
        <taxon>Actinomycetes</taxon>
        <taxon>Micrococcales</taxon>
        <taxon>Microbacteriaceae</taxon>
        <taxon>Leifsonia</taxon>
    </lineage>
</organism>
<feature type="transmembrane region" description="Helical" evidence="6">
    <location>
        <begin position="344"/>
        <end position="366"/>
    </location>
</feature>
<dbReference type="EMBL" id="JAROCB010000003">
    <property type="protein sequence ID" value="MDN4597802.1"/>
    <property type="molecule type" value="Genomic_DNA"/>
</dbReference>
<evidence type="ECO:0000256" key="1">
    <source>
        <dbReference type="ARBA" id="ARBA00004141"/>
    </source>
</evidence>
<feature type="transmembrane region" description="Helical" evidence="6">
    <location>
        <begin position="184"/>
        <end position="204"/>
    </location>
</feature>
<evidence type="ECO:0000313" key="8">
    <source>
        <dbReference type="Proteomes" id="UP001174210"/>
    </source>
</evidence>
<reference evidence="7" key="1">
    <citation type="submission" date="2023-03" db="EMBL/GenBank/DDBJ databases">
        <title>MT1 and MT2 Draft Genomes of Novel Species.</title>
        <authorList>
            <person name="Venkateswaran K."/>
        </authorList>
    </citation>
    <scope>NUCLEOTIDE SEQUENCE</scope>
    <source>
        <strain evidence="7">F6_8S_P_1A</strain>
    </source>
</reference>
<feature type="transmembrane region" description="Helical" evidence="6">
    <location>
        <begin position="268"/>
        <end position="289"/>
    </location>
</feature>
<protein>
    <submittedName>
        <fullName evidence="7">Divalent metal cation transporter</fullName>
    </submittedName>
</protein>
<accession>A0ABT8IYJ4</accession>
<feature type="transmembrane region" description="Helical" evidence="6">
    <location>
        <begin position="37"/>
        <end position="54"/>
    </location>
</feature>
<sequence>MKGLFAVALGVLTAIGGFVDIGDLVTSSVVGSRFGLTLAWVVVVGTIGICLFAQMSGRVAAVSGRATFEIIRERLGARLAVANLSASFLINLLTLTAEIGGIALAMQLASSIEPALWFPVAAFAVWIVVWRVKFSIMENVTGLLGLALVVFAVAIFFLHPDWSALGSQLLQQPSPHTDETPASYWYYAVALFGAAMTPYEVFFFSSGAIEEKWKAKDLAQSRVNVLVGFPLGAVLSLSIAACAAIVLLPKGIAVTSLFETALPIAQAFGKIGLIVAILGFVAATFGASLEVTLSSGYTLAQFFGWPWGKFRRPASASRFHAAMILSLVVGLGILLTGVDPVQVTEISVVFSAIALPLTYLPILIIANDPKYMGDRVNGRVTNAVGLLFLAIILVASIAAIPLMIVTGAGA</sequence>
<proteinExistence type="predicted"/>
<keyword evidence="2" id="KW-0813">Transport</keyword>
<keyword evidence="4 6" id="KW-1133">Transmembrane helix</keyword>
<dbReference type="Proteomes" id="UP001174210">
    <property type="component" value="Unassembled WGS sequence"/>
</dbReference>
<keyword evidence="8" id="KW-1185">Reference proteome</keyword>
<feature type="transmembrane region" description="Helical" evidence="6">
    <location>
        <begin position="75"/>
        <end position="95"/>
    </location>
</feature>
<evidence type="ECO:0000256" key="4">
    <source>
        <dbReference type="ARBA" id="ARBA00022989"/>
    </source>
</evidence>
<evidence type="ECO:0000256" key="2">
    <source>
        <dbReference type="ARBA" id="ARBA00022448"/>
    </source>
</evidence>
<dbReference type="RefSeq" id="WP_301219073.1">
    <property type="nucleotide sequence ID" value="NZ_JAROCB010000003.1"/>
</dbReference>
<feature type="transmembrane region" description="Helical" evidence="6">
    <location>
        <begin position="386"/>
        <end position="408"/>
    </location>
</feature>
<feature type="transmembrane region" description="Helical" evidence="6">
    <location>
        <begin position="319"/>
        <end position="338"/>
    </location>
</feature>
<dbReference type="InterPro" id="IPR001046">
    <property type="entry name" value="NRAMP_fam"/>
</dbReference>
<feature type="transmembrane region" description="Helical" evidence="6">
    <location>
        <begin position="225"/>
        <end position="248"/>
    </location>
</feature>
<comment type="caution">
    <text evidence="7">The sequence shown here is derived from an EMBL/GenBank/DDBJ whole genome shotgun (WGS) entry which is preliminary data.</text>
</comment>
<evidence type="ECO:0000313" key="7">
    <source>
        <dbReference type="EMBL" id="MDN4597802.1"/>
    </source>
</evidence>
<evidence type="ECO:0000256" key="3">
    <source>
        <dbReference type="ARBA" id="ARBA00022692"/>
    </source>
</evidence>
<evidence type="ECO:0000256" key="6">
    <source>
        <dbReference type="SAM" id="Phobius"/>
    </source>
</evidence>
<dbReference type="PANTHER" id="PTHR11706">
    <property type="entry name" value="SOLUTE CARRIER PROTEIN FAMILY 11 MEMBER"/>
    <property type="match status" value="1"/>
</dbReference>
<feature type="transmembrane region" description="Helical" evidence="6">
    <location>
        <begin position="115"/>
        <end position="132"/>
    </location>
</feature>
<evidence type="ECO:0000256" key="5">
    <source>
        <dbReference type="ARBA" id="ARBA00023136"/>
    </source>
</evidence>
<keyword evidence="5 6" id="KW-0472">Membrane</keyword>
<dbReference type="Pfam" id="PF01566">
    <property type="entry name" value="Nramp"/>
    <property type="match status" value="1"/>
</dbReference>
<dbReference type="PANTHER" id="PTHR11706:SF33">
    <property type="entry name" value="NATURAL RESISTANCE-ASSOCIATED MACROPHAGE PROTEIN 2"/>
    <property type="match status" value="1"/>
</dbReference>
<name>A0ABT8IYJ4_9MICO</name>
<keyword evidence="3 6" id="KW-0812">Transmembrane</keyword>